<dbReference type="EMBL" id="JTDF01022179">
    <property type="protein sequence ID" value="KAF8560868.1"/>
    <property type="molecule type" value="Genomic_DNA"/>
</dbReference>
<keyword evidence="2" id="KW-1185">Reference proteome</keyword>
<dbReference type="Proteomes" id="UP000699462">
    <property type="component" value="Unassembled WGS sequence"/>
</dbReference>
<dbReference type="AlphaFoldDB" id="A0A8T0D2G4"/>
<proteinExistence type="predicted"/>
<accession>A0A8T0D2G4</accession>
<reference evidence="1 2" key="1">
    <citation type="submission" date="2019-07" db="EMBL/GenBank/DDBJ databases">
        <title>Annotation for the trematode Paragonimus westermani.</title>
        <authorList>
            <person name="Choi Y.-J."/>
        </authorList>
    </citation>
    <scope>NUCLEOTIDE SEQUENCE [LARGE SCALE GENOMIC DNA]</scope>
    <source>
        <strain evidence="1">180907_Pwestermani</strain>
    </source>
</reference>
<evidence type="ECO:0000313" key="1">
    <source>
        <dbReference type="EMBL" id="KAF8560868.1"/>
    </source>
</evidence>
<protein>
    <submittedName>
        <fullName evidence="1">Uncharacterized protein</fullName>
    </submittedName>
</protein>
<organism evidence="1 2">
    <name type="scientific">Paragonimus westermani</name>
    <dbReference type="NCBI Taxonomy" id="34504"/>
    <lineage>
        <taxon>Eukaryota</taxon>
        <taxon>Metazoa</taxon>
        <taxon>Spiralia</taxon>
        <taxon>Lophotrochozoa</taxon>
        <taxon>Platyhelminthes</taxon>
        <taxon>Trematoda</taxon>
        <taxon>Digenea</taxon>
        <taxon>Plagiorchiida</taxon>
        <taxon>Troglotremata</taxon>
        <taxon>Troglotrematidae</taxon>
        <taxon>Paragonimus</taxon>
    </lineage>
</organism>
<sequence length="77" mass="9086">MQILLRKARFDWSSSEVTDAELPFNDEQRKPLKSYLQHYHNRTQEFVANCGRSNNEFTKQAVQFAIFTQDSTPQFAE</sequence>
<name>A0A8T0D2G4_9TREM</name>
<gene>
    <name evidence="1" type="ORF">P879_04331</name>
</gene>
<evidence type="ECO:0000313" key="2">
    <source>
        <dbReference type="Proteomes" id="UP000699462"/>
    </source>
</evidence>
<comment type="caution">
    <text evidence="1">The sequence shown here is derived from an EMBL/GenBank/DDBJ whole genome shotgun (WGS) entry which is preliminary data.</text>
</comment>